<dbReference type="InterPro" id="IPR001792">
    <property type="entry name" value="Acylphosphatase-like_dom"/>
</dbReference>
<name>A0AB35Y0M1_9FIRM</name>
<dbReference type="Proteomes" id="UP001379600">
    <property type="component" value="Unassembled WGS sequence"/>
</dbReference>
<dbReference type="PROSITE" id="PS51160">
    <property type="entry name" value="ACYLPHOSPHATASE_3"/>
    <property type="match status" value="1"/>
</dbReference>
<proteinExistence type="inferred from homology"/>
<feature type="domain" description="Acylphosphatase-like" evidence="7">
    <location>
        <begin position="23"/>
        <end position="109"/>
    </location>
</feature>
<protein>
    <recommendedName>
        <fullName evidence="3 5">acylphosphatase</fullName>
        <ecNumber evidence="2 5">3.6.1.7</ecNumber>
    </recommendedName>
</protein>
<evidence type="ECO:0000256" key="4">
    <source>
        <dbReference type="ARBA" id="ARBA00047645"/>
    </source>
</evidence>
<comment type="similarity">
    <text evidence="1 6">Belongs to the acylphosphatase family.</text>
</comment>
<dbReference type="EMBL" id="JBBFKC010000001">
    <property type="protein sequence ID" value="MEJ3689633.1"/>
    <property type="molecule type" value="Genomic_DNA"/>
</dbReference>
<dbReference type="InterPro" id="IPR017968">
    <property type="entry name" value="Acylphosphatase_CS"/>
</dbReference>
<dbReference type="InterPro" id="IPR036046">
    <property type="entry name" value="Acylphosphatase-like_dom_sf"/>
</dbReference>
<evidence type="ECO:0000256" key="2">
    <source>
        <dbReference type="ARBA" id="ARBA00012150"/>
    </source>
</evidence>
<evidence type="ECO:0000256" key="6">
    <source>
        <dbReference type="RuleBase" id="RU004168"/>
    </source>
</evidence>
<organism evidence="8 9">
    <name type="scientific">Faecalibacterium taiwanense</name>
    <dbReference type="NCBI Taxonomy" id="3030638"/>
    <lineage>
        <taxon>Bacteria</taxon>
        <taxon>Bacillati</taxon>
        <taxon>Bacillota</taxon>
        <taxon>Clostridia</taxon>
        <taxon>Eubacteriales</taxon>
        <taxon>Oscillospiraceae</taxon>
        <taxon>Faecalibacterium</taxon>
    </lineage>
</organism>
<sequence length="110" mass="12682">MFDFLHKKAQDATPPALPEDTVRRRYSIEGQVQGVGFRYRARYAAQTLELTGWVENEDDGSVTLEVQGDPEKFLRLFAMIQKSDYIQITGIRQKDLPPDPWERGFSVKGY</sequence>
<dbReference type="PANTHER" id="PTHR47268:SF4">
    <property type="entry name" value="ACYLPHOSPHATASE"/>
    <property type="match status" value="1"/>
</dbReference>
<dbReference type="EC" id="3.6.1.7" evidence="2 5"/>
<keyword evidence="9" id="KW-1185">Reference proteome</keyword>
<keyword evidence="5" id="KW-0378">Hydrolase</keyword>
<evidence type="ECO:0000256" key="5">
    <source>
        <dbReference type="PROSITE-ProRule" id="PRU00520"/>
    </source>
</evidence>
<feature type="active site" evidence="5">
    <location>
        <position position="38"/>
    </location>
</feature>
<evidence type="ECO:0000256" key="1">
    <source>
        <dbReference type="ARBA" id="ARBA00005614"/>
    </source>
</evidence>
<dbReference type="InterPro" id="IPR020456">
    <property type="entry name" value="Acylphosphatase"/>
</dbReference>
<dbReference type="GO" id="GO:0003998">
    <property type="term" value="F:acylphosphatase activity"/>
    <property type="evidence" value="ECO:0007669"/>
    <property type="project" value="UniProtKB-EC"/>
</dbReference>
<comment type="caution">
    <text evidence="8">The sequence shown here is derived from an EMBL/GenBank/DDBJ whole genome shotgun (WGS) entry which is preliminary data.</text>
</comment>
<evidence type="ECO:0000313" key="9">
    <source>
        <dbReference type="Proteomes" id="UP001379600"/>
    </source>
</evidence>
<dbReference type="PROSITE" id="PS00150">
    <property type="entry name" value="ACYLPHOSPHATASE_1"/>
    <property type="match status" value="1"/>
</dbReference>
<dbReference type="Gene3D" id="3.30.70.100">
    <property type="match status" value="1"/>
</dbReference>
<dbReference type="RefSeq" id="WP_337678547.1">
    <property type="nucleotide sequence ID" value="NZ_JBBFKB010000049.1"/>
</dbReference>
<dbReference type="AlphaFoldDB" id="A0AB35Y0M1"/>
<dbReference type="SUPFAM" id="SSF54975">
    <property type="entry name" value="Acylphosphatase/BLUF domain-like"/>
    <property type="match status" value="1"/>
</dbReference>
<dbReference type="Pfam" id="PF00708">
    <property type="entry name" value="Acylphosphatase"/>
    <property type="match status" value="1"/>
</dbReference>
<accession>A0AB35Y0M1</accession>
<dbReference type="PANTHER" id="PTHR47268">
    <property type="entry name" value="ACYLPHOSPHATASE"/>
    <property type="match status" value="1"/>
</dbReference>
<reference evidence="8 9" key="1">
    <citation type="submission" date="2024-03" db="EMBL/GenBank/DDBJ databases">
        <authorList>
            <person name="Plomp N."/>
            <person name="Harmsen H.J."/>
        </authorList>
    </citation>
    <scope>NUCLEOTIDE SEQUENCE [LARGE SCALE GENOMIC DNA]</scope>
    <source>
        <strain evidence="8 9">HTF-76H</strain>
    </source>
</reference>
<evidence type="ECO:0000259" key="7">
    <source>
        <dbReference type="PROSITE" id="PS51160"/>
    </source>
</evidence>
<feature type="active site" evidence="5">
    <location>
        <position position="56"/>
    </location>
</feature>
<dbReference type="PRINTS" id="PR00112">
    <property type="entry name" value="ACYLPHPHTASE"/>
</dbReference>
<comment type="catalytic activity">
    <reaction evidence="4 5">
        <text>an acyl phosphate + H2O = a carboxylate + phosphate + H(+)</text>
        <dbReference type="Rhea" id="RHEA:14965"/>
        <dbReference type="ChEBI" id="CHEBI:15377"/>
        <dbReference type="ChEBI" id="CHEBI:15378"/>
        <dbReference type="ChEBI" id="CHEBI:29067"/>
        <dbReference type="ChEBI" id="CHEBI:43474"/>
        <dbReference type="ChEBI" id="CHEBI:59918"/>
        <dbReference type="EC" id="3.6.1.7"/>
    </reaction>
</comment>
<evidence type="ECO:0000256" key="3">
    <source>
        <dbReference type="ARBA" id="ARBA00015991"/>
    </source>
</evidence>
<gene>
    <name evidence="8" type="ORF">WF787_00115</name>
</gene>
<evidence type="ECO:0000313" key="8">
    <source>
        <dbReference type="EMBL" id="MEJ3689633.1"/>
    </source>
</evidence>